<evidence type="ECO:0000256" key="1">
    <source>
        <dbReference type="SAM" id="MobiDB-lite"/>
    </source>
</evidence>
<name>A0A4S2MSG6_9PEZI</name>
<organism evidence="2 3">
    <name type="scientific">Ascodesmis nigricans</name>
    <dbReference type="NCBI Taxonomy" id="341454"/>
    <lineage>
        <taxon>Eukaryota</taxon>
        <taxon>Fungi</taxon>
        <taxon>Dikarya</taxon>
        <taxon>Ascomycota</taxon>
        <taxon>Pezizomycotina</taxon>
        <taxon>Pezizomycetes</taxon>
        <taxon>Pezizales</taxon>
        <taxon>Ascodesmidaceae</taxon>
        <taxon>Ascodesmis</taxon>
    </lineage>
</organism>
<keyword evidence="3" id="KW-1185">Reference proteome</keyword>
<feature type="compositionally biased region" description="Basic and acidic residues" evidence="1">
    <location>
        <begin position="34"/>
        <end position="48"/>
    </location>
</feature>
<accession>A0A4S2MSG6</accession>
<dbReference type="InParanoid" id="A0A4S2MSG6"/>
<dbReference type="AlphaFoldDB" id="A0A4S2MSG6"/>
<reference evidence="2 3" key="1">
    <citation type="submission" date="2019-04" db="EMBL/GenBank/DDBJ databases">
        <title>Comparative genomics and transcriptomics to analyze fruiting body development in filamentous ascomycetes.</title>
        <authorList>
            <consortium name="DOE Joint Genome Institute"/>
            <person name="Lutkenhaus R."/>
            <person name="Traeger S."/>
            <person name="Breuer J."/>
            <person name="Kuo A."/>
            <person name="Lipzen A."/>
            <person name="Pangilinan J."/>
            <person name="Dilworth D."/>
            <person name="Sandor L."/>
            <person name="Poggeler S."/>
            <person name="Barry K."/>
            <person name="Grigoriev I.V."/>
            <person name="Nowrousian M."/>
        </authorList>
    </citation>
    <scope>NUCLEOTIDE SEQUENCE [LARGE SCALE GENOMIC DNA]</scope>
    <source>
        <strain evidence="2 3">CBS 389.68</strain>
    </source>
</reference>
<evidence type="ECO:0000313" key="3">
    <source>
        <dbReference type="Proteomes" id="UP000298138"/>
    </source>
</evidence>
<gene>
    <name evidence="2" type="ORF">EX30DRAFT_342958</name>
</gene>
<sequence length="76" mass="8785">MLLVFLTFVAAVETIRKRLGMPEKIHACKRTKGSRLEGKKTQVTEQDRRRRPPPLSENLVDQVRGIPVYTRREPGE</sequence>
<feature type="region of interest" description="Disordered" evidence="1">
    <location>
        <begin position="30"/>
        <end position="61"/>
    </location>
</feature>
<proteinExistence type="predicted"/>
<dbReference type="EMBL" id="ML220138">
    <property type="protein sequence ID" value="TGZ78737.1"/>
    <property type="molecule type" value="Genomic_DNA"/>
</dbReference>
<evidence type="ECO:0000313" key="2">
    <source>
        <dbReference type="EMBL" id="TGZ78737.1"/>
    </source>
</evidence>
<dbReference type="Proteomes" id="UP000298138">
    <property type="component" value="Unassembled WGS sequence"/>
</dbReference>
<protein>
    <submittedName>
        <fullName evidence="2">Uncharacterized protein</fullName>
    </submittedName>
</protein>